<dbReference type="CDD" id="cd06558">
    <property type="entry name" value="crotonase-like"/>
    <property type="match status" value="1"/>
</dbReference>
<dbReference type="InterPro" id="IPR001753">
    <property type="entry name" value="Enoyl-CoA_hydra/iso"/>
</dbReference>
<gene>
    <name evidence="8" type="ORF">SAMN04490220_3538</name>
</gene>
<dbReference type="EMBL" id="FNTL01000004">
    <property type="protein sequence ID" value="SED11434.1"/>
    <property type="molecule type" value="Genomic_DNA"/>
</dbReference>
<dbReference type="InterPro" id="IPR014748">
    <property type="entry name" value="Enoyl-CoA_hydra_C"/>
</dbReference>
<dbReference type="PANTHER" id="PTHR11941:SF130">
    <property type="entry name" value="ENOYL-COA HYDRATASE ECHA12-RELATED"/>
    <property type="match status" value="1"/>
</dbReference>
<dbReference type="InterPro" id="IPR029045">
    <property type="entry name" value="ClpP/crotonase-like_dom_sf"/>
</dbReference>
<keyword evidence="3" id="KW-0443">Lipid metabolism</keyword>
<dbReference type="InterPro" id="IPR018376">
    <property type="entry name" value="Enoyl-CoA_hyd/isom_CS"/>
</dbReference>
<evidence type="ECO:0000313" key="8">
    <source>
        <dbReference type="EMBL" id="SED11434.1"/>
    </source>
</evidence>
<comment type="catalytic activity">
    <reaction evidence="5">
        <text>a (3S)-3-hydroxyacyl-CoA = a (2E)-enoyl-CoA + H2O</text>
        <dbReference type="Rhea" id="RHEA:16105"/>
        <dbReference type="ChEBI" id="CHEBI:15377"/>
        <dbReference type="ChEBI" id="CHEBI:57318"/>
        <dbReference type="ChEBI" id="CHEBI:58856"/>
        <dbReference type="EC" id="4.2.1.17"/>
    </reaction>
</comment>
<evidence type="ECO:0000256" key="7">
    <source>
        <dbReference type="RuleBase" id="RU003707"/>
    </source>
</evidence>
<dbReference type="Gene3D" id="3.90.226.10">
    <property type="entry name" value="2-enoyl-CoA Hydratase, Chain A, domain 1"/>
    <property type="match status" value="1"/>
</dbReference>
<protein>
    <submittedName>
        <fullName evidence="8">Enoyl-CoA hydratase</fullName>
    </submittedName>
</protein>
<dbReference type="AlphaFoldDB" id="A0A1H4Y380"/>
<evidence type="ECO:0000256" key="3">
    <source>
        <dbReference type="ARBA" id="ARBA00022832"/>
    </source>
</evidence>
<accession>A0A1H4Y380</accession>
<keyword evidence="3" id="KW-0276">Fatty acid metabolism</keyword>
<keyword evidence="4" id="KW-0456">Lyase</keyword>
<evidence type="ECO:0000256" key="5">
    <source>
        <dbReference type="ARBA" id="ARBA00023709"/>
    </source>
</evidence>
<dbReference type="SUPFAM" id="SSF52096">
    <property type="entry name" value="ClpP/crotonase"/>
    <property type="match status" value="1"/>
</dbReference>
<evidence type="ECO:0000256" key="4">
    <source>
        <dbReference type="ARBA" id="ARBA00023239"/>
    </source>
</evidence>
<evidence type="ECO:0000256" key="1">
    <source>
        <dbReference type="ARBA" id="ARBA00002994"/>
    </source>
</evidence>
<dbReference type="Proteomes" id="UP000183407">
    <property type="component" value="Unassembled WGS sequence"/>
</dbReference>
<evidence type="ECO:0000256" key="6">
    <source>
        <dbReference type="ARBA" id="ARBA00023717"/>
    </source>
</evidence>
<name>A0A1H4Y380_RHOJO</name>
<sequence>MSELILTERPRPGVLLIRLNRAGALNAMNVELVEALHAVLADVRHDSEARAIVLTGNGRAFCAGIDLRGYGTPPGAADGEGRAQAGMRVQQHIASLVEAFRGARPPVIAAINGAAAGGGMALALMADVRLMADTAALHASFINRGQSSCDIGVSWLLPRMIGFSRAAEILLTGRPVDAAECERVGIVSSVEPAERLLDAALDTAENIARNSPFGVWMTKEVMWSNLEVPSLRAAIDLENRTQILAAMTKDHREAVHSFLEKRPPVYQNH</sequence>
<comment type="similarity">
    <text evidence="2 7">Belongs to the enoyl-CoA hydratase/isomerase family.</text>
</comment>
<comment type="function">
    <text evidence="1">Could possibly oxidize fatty acids using specific components.</text>
</comment>
<dbReference type="RefSeq" id="WP_073363892.1">
    <property type="nucleotide sequence ID" value="NZ_FNTL01000004.1"/>
</dbReference>
<dbReference type="PANTHER" id="PTHR11941">
    <property type="entry name" value="ENOYL-COA HYDRATASE-RELATED"/>
    <property type="match status" value="1"/>
</dbReference>
<dbReference type="GO" id="GO:0006635">
    <property type="term" value="P:fatty acid beta-oxidation"/>
    <property type="evidence" value="ECO:0007669"/>
    <property type="project" value="TreeGrafter"/>
</dbReference>
<evidence type="ECO:0000256" key="2">
    <source>
        <dbReference type="ARBA" id="ARBA00005254"/>
    </source>
</evidence>
<organism evidence="8">
    <name type="scientific">Rhodococcus jostii</name>
    <dbReference type="NCBI Taxonomy" id="132919"/>
    <lineage>
        <taxon>Bacteria</taxon>
        <taxon>Bacillati</taxon>
        <taxon>Actinomycetota</taxon>
        <taxon>Actinomycetes</taxon>
        <taxon>Mycobacteriales</taxon>
        <taxon>Nocardiaceae</taxon>
        <taxon>Rhodococcus</taxon>
    </lineage>
</organism>
<dbReference type="OrthoDB" id="9777711at2"/>
<dbReference type="GO" id="GO:0004300">
    <property type="term" value="F:enoyl-CoA hydratase activity"/>
    <property type="evidence" value="ECO:0007669"/>
    <property type="project" value="UniProtKB-EC"/>
</dbReference>
<proteinExistence type="inferred from homology"/>
<reference evidence="8" key="1">
    <citation type="submission" date="2016-10" db="EMBL/GenBank/DDBJ databases">
        <authorList>
            <person name="de Groot N.N."/>
        </authorList>
    </citation>
    <scope>NUCLEOTIDE SEQUENCE [LARGE SCALE GENOMIC DNA]</scope>
    <source>
        <strain evidence="8">DSM 44719</strain>
    </source>
</reference>
<dbReference type="Gene3D" id="1.10.12.10">
    <property type="entry name" value="Lyase 2-enoyl-coa Hydratase, Chain A, domain 2"/>
    <property type="match status" value="1"/>
</dbReference>
<dbReference type="PROSITE" id="PS00166">
    <property type="entry name" value="ENOYL_COA_HYDRATASE"/>
    <property type="match status" value="1"/>
</dbReference>
<dbReference type="Pfam" id="PF00378">
    <property type="entry name" value="ECH_1"/>
    <property type="match status" value="1"/>
</dbReference>
<comment type="catalytic activity">
    <reaction evidence="6">
        <text>a 4-saturated-(3S)-3-hydroxyacyl-CoA = a (3E)-enoyl-CoA + H2O</text>
        <dbReference type="Rhea" id="RHEA:20724"/>
        <dbReference type="ChEBI" id="CHEBI:15377"/>
        <dbReference type="ChEBI" id="CHEBI:58521"/>
        <dbReference type="ChEBI" id="CHEBI:137480"/>
        <dbReference type="EC" id="4.2.1.17"/>
    </reaction>
</comment>